<keyword evidence="2" id="KW-1185">Reference proteome</keyword>
<sequence length="88" mass="9925">MQSKIKLAEWDGLSYYMAEENGAADHTILVEDGLGGAACFNLETGHRFSGTLATEKLVKAGKIIQEFREDFIDYWEEFRSEAFDKRAG</sequence>
<evidence type="ECO:0000313" key="2">
    <source>
        <dbReference type="Proteomes" id="UP001194714"/>
    </source>
</evidence>
<name>A0ABS0AXS6_9BACT</name>
<dbReference type="EMBL" id="JAAEJV010000006">
    <property type="protein sequence ID" value="MBF5058932.1"/>
    <property type="molecule type" value="Genomic_DNA"/>
</dbReference>
<accession>A0ABS0AXS6</accession>
<reference evidence="1 2" key="1">
    <citation type="submission" date="2020-01" db="EMBL/GenBank/DDBJ databases">
        <title>Draft genome sequence of Cand. Neptunochlamydia vexilliferae K9.</title>
        <authorList>
            <person name="Schulz F."/>
            <person name="Koestlbacher S."/>
            <person name="Wascher F."/>
            <person name="Pizzetti I."/>
            <person name="Horn M."/>
        </authorList>
    </citation>
    <scope>NUCLEOTIDE SEQUENCE [LARGE SCALE GENOMIC DNA]</scope>
    <source>
        <strain evidence="1 2">K9</strain>
    </source>
</reference>
<comment type="caution">
    <text evidence="1">The sequence shown here is derived from an EMBL/GenBank/DDBJ whole genome shotgun (WGS) entry which is preliminary data.</text>
</comment>
<protein>
    <submittedName>
        <fullName evidence="1">Uncharacterized protein</fullName>
    </submittedName>
</protein>
<dbReference type="Proteomes" id="UP001194714">
    <property type="component" value="Unassembled WGS sequence"/>
</dbReference>
<organism evidence="1 2">
    <name type="scientific">Candidatus Neptunichlamydia vexilliferae</name>
    <dbReference type="NCBI Taxonomy" id="1651774"/>
    <lineage>
        <taxon>Bacteria</taxon>
        <taxon>Pseudomonadati</taxon>
        <taxon>Chlamydiota</taxon>
        <taxon>Chlamydiia</taxon>
        <taxon>Parachlamydiales</taxon>
        <taxon>Simkaniaceae</taxon>
        <taxon>Candidatus Neptunichlamydia</taxon>
    </lineage>
</organism>
<gene>
    <name evidence="1" type="ORF">NEPTK9_000432</name>
</gene>
<proteinExistence type="predicted"/>
<dbReference type="RefSeq" id="WP_194847227.1">
    <property type="nucleotide sequence ID" value="NZ_JAAEJV010000006.1"/>
</dbReference>
<evidence type="ECO:0000313" key="1">
    <source>
        <dbReference type="EMBL" id="MBF5058932.1"/>
    </source>
</evidence>